<reference evidence="6" key="1">
    <citation type="submission" date="2019-08" db="EMBL/GenBank/DDBJ databases">
        <authorList>
            <person name="Kucharzyk K."/>
            <person name="Murdoch R.W."/>
            <person name="Higgins S."/>
            <person name="Loffler F."/>
        </authorList>
    </citation>
    <scope>NUCLEOTIDE SEQUENCE</scope>
</reference>
<dbReference type="Pfam" id="PF00411">
    <property type="entry name" value="Ribosomal_S11"/>
    <property type="match status" value="1"/>
</dbReference>
<dbReference type="InterPro" id="IPR019981">
    <property type="entry name" value="Ribosomal_uS11_bac-type"/>
</dbReference>
<keyword evidence="3" id="KW-0694">RNA-binding</keyword>
<evidence type="ECO:0000256" key="5">
    <source>
        <dbReference type="ARBA" id="ARBA00023274"/>
    </source>
</evidence>
<dbReference type="PANTHER" id="PTHR11759">
    <property type="entry name" value="40S RIBOSOMAL PROTEIN S14/30S RIBOSOMAL PROTEIN S11"/>
    <property type="match status" value="1"/>
</dbReference>
<name>A0A645E928_9ZZZZ</name>
<dbReference type="SUPFAM" id="SSF53137">
    <property type="entry name" value="Translational machinery components"/>
    <property type="match status" value="1"/>
</dbReference>
<dbReference type="PIRSF" id="PIRSF002131">
    <property type="entry name" value="Ribosomal_S11"/>
    <property type="match status" value="1"/>
</dbReference>
<dbReference type="AlphaFoldDB" id="A0A645E928"/>
<evidence type="ECO:0000256" key="2">
    <source>
        <dbReference type="ARBA" id="ARBA00022730"/>
    </source>
</evidence>
<dbReference type="GO" id="GO:0019843">
    <property type="term" value="F:rRNA binding"/>
    <property type="evidence" value="ECO:0007669"/>
    <property type="project" value="UniProtKB-KW"/>
</dbReference>
<dbReference type="GO" id="GO:0003735">
    <property type="term" value="F:structural constituent of ribosome"/>
    <property type="evidence" value="ECO:0007669"/>
    <property type="project" value="InterPro"/>
</dbReference>
<organism evidence="6">
    <name type="scientific">bioreactor metagenome</name>
    <dbReference type="NCBI Taxonomy" id="1076179"/>
    <lineage>
        <taxon>unclassified sequences</taxon>
        <taxon>metagenomes</taxon>
        <taxon>ecological metagenomes</taxon>
    </lineage>
</organism>
<dbReference type="HAMAP" id="MF_01310">
    <property type="entry name" value="Ribosomal_uS11"/>
    <property type="match status" value="1"/>
</dbReference>
<dbReference type="Gene3D" id="3.30.420.80">
    <property type="entry name" value="Ribosomal protein S11"/>
    <property type="match status" value="1"/>
</dbReference>
<dbReference type="NCBIfam" id="NF003698">
    <property type="entry name" value="PRK05309.1"/>
    <property type="match status" value="1"/>
</dbReference>
<dbReference type="GO" id="GO:0006412">
    <property type="term" value="P:translation"/>
    <property type="evidence" value="ECO:0007669"/>
    <property type="project" value="InterPro"/>
</dbReference>
<gene>
    <name evidence="6" type="primary">rpsK_41</name>
    <name evidence="6" type="ORF">SDC9_145122</name>
</gene>
<keyword evidence="5" id="KW-0687">Ribonucleoprotein</keyword>
<evidence type="ECO:0000256" key="3">
    <source>
        <dbReference type="ARBA" id="ARBA00022884"/>
    </source>
</evidence>
<evidence type="ECO:0000256" key="4">
    <source>
        <dbReference type="ARBA" id="ARBA00022980"/>
    </source>
</evidence>
<dbReference type="GO" id="GO:0005840">
    <property type="term" value="C:ribosome"/>
    <property type="evidence" value="ECO:0007669"/>
    <property type="project" value="UniProtKB-KW"/>
</dbReference>
<dbReference type="GO" id="GO:1990904">
    <property type="term" value="C:ribonucleoprotein complex"/>
    <property type="evidence" value="ECO:0007669"/>
    <property type="project" value="UniProtKB-KW"/>
</dbReference>
<keyword evidence="2" id="KW-0699">rRNA-binding</keyword>
<sequence>MAMTKKTSSKKVSKVVPHGRLYVSATFNNTLVSVTDDQGGVLCWSSTGEAGFSGSRKSTPYAATVALENVISKAKNFGMSQMDVYLKGPGPGRDVALRVLRAQGVKVAMIADLTPVPHNGTRPRKARH</sequence>
<comment type="similarity">
    <text evidence="1">Belongs to the universal ribosomal protein uS11 family.</text>
</comment>
<protein>
    <submittedName>
        <fullName evidence="6">30S ribosomal protein S11</fullName>
    </submittedName>
</protein>
<accession>A0A645E928</accession>
<dbReference type="NCBIfam" id="TIGR03632">
    <property type="entry name" value="uS11_bact"/>
    <property type="match status" value="1"/>
</dbReference>
<dbReference type="EMBL" id="VSSQ01044144">
    <property type="protein sequence ID" value="MPM97941.1"/>
    <property type="molecule type" value="Genomic_DNA"/>
</dbReference>
<proteinExistence type="inferred from homology"/>
<evidence type="ECO:0000313" key="6">
    <source>
        <dbReference type="EMBL" id="MPM97941.1"/>
    </source>
</evidence>
<dbReference type="InterPro" id="IPR001971">
    <property type="entry name" value="Ribosomal_uS11"/>
</dbReference>
<evidence type="ECO:0000256" key="1">
    <source>
        <dbReference type="ARBA" id="ARBA00006194"/>
    </source>
</evidence>
<comment type="caution">
    <text evidence="6">The sequence shown here is derived from an EMBL/GenBank/DDBJ whole genome shotgun (WGS) entry which is preliminary data.</text>
</comment>
<dbReference type="InterPro" id="IPR036967">
    <property type="entry name" value="Ribosomal_uS11_sf"/>
</dbReference>
<keyword evidence="4 6" id="KW-0689">Ribosomal protein</keyword>